<evidence type="ECO:0000256" key="3">
    <source>
        <dbReference type="ARBA" id="ARBA00022833"/>
    </source>
</evidence>
<reference evidence="8 9" key="1">
    <citation type="submission" date="2024-02" db="EMBL/GenBank/DDBJ databases">
        <title>De novo assembly and annotation of 12 fungi associated with fruit tree decline syndrome in Ontario, Canada.</title>
        <authorList>
            <person name="Sulman M."/>
            <person name="Ellouze W."/>
            <person name="Ilyukhin E."/>
        </authorList>
    </citation>
    <scope>NUCLEOTIDE SEQUENCE [LARGE SCALE GENOMIC DNA]</scope>
    <source>
        <strain evidence="8 9">M1-105</strain>
    </source>
</reference>
<dbReference type="SUPFAM" id="SSF57850">
    <property type="entry name" value="RING/U-box"/>
    <property type="match status" value="1"/>
</dbReference>
<dbReference type="PANTHER" id="PTHR47662">
    <property type="entry name" value="RING-TYPE DOMAIN-CONTAINING PROTEIN"/>
    <property type="match status" value="1"/>
</dbReference>
<evidence type="ECO:0000259" key="7">
    <source>
        <dbReference type="PROSITE" id="PS50089"/>
    </source>
</evidence>
<dbReference type="PROSITE" id="PS50089">
    <property type="entry name" value="ZF_RING_2"/>
    <property type="match status" value="1"/>
</dbReference>
<sequence>MSDASSENKHSISSAAVTIVLPTLFAIILVILIATTAILLPRFAKANASAKDEIRKKRMLNLEKACKSQIFKEWCTKHETDHPEYKSEHPVCVICLDEIEDKAHIRGLGCLHVFHQSCLDDWFDRFNEYCPLCHRPILPSACGSKKSTRSSVDTSHDAAAMMV</sequence>
<evidence type="ECO:0000256" key="2">
    <source>
        <dbReference type="ARBA" id="ARBA00022771"/>
    </source>
</evidence>
<evidence type="ECO:0000256" key="1">
    <source>
        <dbReference type="ARBA" id="ARBA00022723"/>
    </source>
</evidence>
<evidence type="ECO:0000256" key="4">
    <source>
        <dbReference type="PROSITE-ProRule" id="PRU00175"/>
    </source>
</evidence>
<dbReference type="InterPro" id="IPR011016">
    <property type="entry name" value="Znf_RING-CH"/>
</dbReference>
<keyword evidence="9" id="KW-1185">Reference proteome</keyword>
<evidence type="ECO:0000313" key="8">
    <source>
        <dbReference type="EMBL" id="KAL1632254.1"/>
    </source>
</evidence>
<dbReference type="InterPro" id="IPR001841">
    <property type="entry name" value="Znf_RING"/>
</dbReference>
<dbReference type="SMART" id="SM00744">
    <property type="entry name" value="RINGv"/>
    <property type="match status" value="1"/>
</dbReference>
<feature type="transmembrane region" description="Helical" evidence="6">
    <location>
        <begin position="12"/>
        <end position="40"/>
    </location>
</feature>
<comment type="caution">
    <text evidence="8">The sequence shown here is derived from an EMBL/GenBank/DDBJ whole genome shotgun (WGS) entry which is preliminary data.</text>
</comment>
<dbReference type="Gene3D" id="3.30.40.10">
    <property type="entry name" value="Zinc/RING finger domain, C3HC4 (zinc finger)"/>
    <property type="match status" value="1"/>
</dbReference>
<dbReference type="PANTHER" id="PTHR47662:SF1">
    <property type="entry name" value="RING-TYPE DOMAIN-CONTAINING PROTEIN"/>
    <property type="match status" value="1"/>
</dbReference>
<dbReference type="InterPro" id="IPR013083">
    <property type="entry name" value="Znf_RING/FYVE/PHD"/>
</dbReference>
<dbReference type="Proteomes" id="UP001521116">
    <property type="component" value="Unassembled WGS sequence"/>
</dbReference>
<organism evidence="8 9">
    <name type="scientific">Neofusicoccum ribis</name>
    <dbReference type="NCBI Taxonomy" id="45134"/>
    <lineage>
        <taxon>Eukaryota</taxon>
        <taxon>Fungi</taxon>
        <taxon>Dikarya</taxon>
        <taxon>Ascomycota</taxon>
        <taxon>Pezizomycotina</taxon>
        <taxon>Dothideomycetes</taxon>
        <taxon>Dothideomycetes incertae sedis</taxon>
        <taxon>Botryosphaeriales</taxon>
        <taxon>Botryosphaeriaceae</taxon>
        <taxon>Neofusicoccum</taxon>
    </lineage>
</organism>
<feature type="domain" description="RING-type" evidence="7">
    <location>
        <begin position="92"/>
        <end position="134"/>
    </location>
</feature>
<keyword evidence="3" id="KW-0862">Zinc</keyword>
<keyword evidence="6" id="KW-0472">Membrane</keyword>
<gene>
    <name evidence="8" type="ORF">SLS56_003834</name>
</gene>
<protein>
    <recommendedName>
        <fullName evidence="7">RING-type domain-containing protein</fullName>
    </recommendedName>
</protein>
<dbReference type="EMBL" id="JAJVDC020000032">
    <property type="protein sequence ID" value="KAL1632254.1"/>
    <property type="molecule type" value="Genomic_DNA"/>
</dbReference>
<keyword evidence="6" id="KW-1133">Transmembrane helix</keyword>
<dbReference type="Pfam" id="PF13639">
    <property type="entry name" value="zf-RING_2"/>
    <property type="match status" value="1"/>
</dbReference>
<evidence type="ECO:0000256" key="5">
    <source>
        <dbReference type="SAM" id="MobiDB-lite"/>
    </source>
</evidence>
<evidence type="ECO:0000313" key="9">
    <source>
        <dbReference type="Proteomes" id="UP001521116"/>
    </source>
</evidence>
<keyword evidence="2 4" id="KW-0863">Zinc-finger</keyword>
<keyword evidence="6" id="KW-0812">Transmembrane</keyword>
<keyword evidence="1" id="KW-0479">Metal-binding</keyword>
<feature type="region of interest" description="Disordered" evidence="5">
    <location>
        <begin position="143"/>
        <end position="163"/>
    </location>
</feature>
<evidence type="ECO:0000256" key="6">
    <source>
        <dbReference type="SAM" id="Phobius"/>
    </source>
</evidence>
<proteinExistence type="predicted"/>
<dbReference type="SMART" id="SM00184">
    <property type="entry name" value="RING"/>
    <property type="match status" value="1"/>
</dbReference>
<name>A0ABR3SY55_9PEZI</name>
<accession>A0ABR3SY55</accession>